<dbReference type="AlphaFoldDB" id="A0A9P6VYL2"/>
<dbReference type="SUPFAM" id="SSF52540">
    <property type="entry name" value="P-loop containing nucleoside triphosphate hydrolases"/>
    <property type="match status" value="1"/>
</dbReference>
<feature type="region of interest" description="Disordered" evidence="11">
    <location>
        <begin position="1"/>
        <end position="220"/>
    </location>
</feature>
<name>A0A9P6VYL2_RHOMI</name>
<evidence type="ECO:0000259" key="12">
    <source>
        <dbReference type="PROSITE" id="PS50172"/>
    </source>
</evidence>
<feature type="compositionally biased region" description="Acidic residues" evidence="11">
    <location>
        <begin position="873"/>
        <end position="884"/>
    </location>
</feature>
<dbReference type="PIRSF" id="PIRSF036578">
    <property type="entry name" value="RFC1"/>
    <property type="match status" value="1"/>
</dbReference>
<evidence type="ECO:0000256" key="3">
    <source>
        <dbReference type="ARBA" id="ARBA00020401"/>
    </source>
</evidence>
<keyword evidence="8" id="KW-0238">DNA-binding</keyword>
<dbReference type="Pfam" id="PF00004">
    <property type="entry name" value="AAA"/>
    <property type="match status" value="1"/>
</dbReference>
<dbReference type="GO" id="GO:0005524">
    <property type="term" value="F:ATP binding"/>
    <property type="evidence" value="ECO:0007669"/>
    <property type="project" value="UniProtKB-UniRule"/>
</dbReference>
<dbReference type="GO" id="GO:0006271">
    <property type="term" value="P:DNA strand elongation involved in DNA replication"/>
    <property type="evidence" value="ECO:0007669"/>
    <property type="project" value="UniProtKB-ARBA"/>
</dbReference>
<dbReference type="PANTHER" id="PTHR23389">
    <property type="entry name" value="CHROMOSOME TRANSMISSION FIDELITY FACTOR 18"/>
    <property type="match status" value="1"/>
</dbReference>
<dbReference type="InterPro" id="IPR027417">
    <property type="entry name" value="P-loop_NTPase"/>
</dbReference>
<evidence type="ECO:0000256" key="10">
    <source>
        <dbReference type="PIRNR" id="PIRNR036578"/>
    </source>
</evidence>
<dbReference type="OrthoDB" id="446168at2759"/>
<dbReference type="GO" id="GO:0003689">
    <property type="term" value="F:DNA clamp loader activity"/>
    <property type="evidence" value="ECO:0007669"/>
    <property type="project" value="UniProtKB-UniRule"/>
</dbReference>
<dbReference type="InterPro" id="IPR012178">
    <property type="entry name" value="RFC1"/>
</dbReference>
<comment type="similarity">
    <text evidence="2 10">Belongs to the activator 1 large subunit family.</text>
</comment>
<evidence type="ECO:0000313" key="13">
    <source>
        <dbReference type="EMBL" id="KAG0657776.1"/>
    </source>
</evidence>
<gene>
    <name evidence="13" type="ORF">C6P46_006243</name>
</gene>
<protein>
    <recommendedName>
        <fullName evidence="3 10">Replication factor C subunit 1</fullName>
    </recommendedName>
</protein>
<dbReference type="Gene3D" id="3.40.50.300">
    <property type="entry name" value="P-loop containing nucleotide triphosphate hydrolases"/>
    <property type="match status" value="1"/>
</dbReference>
<dbReference type="GO" id="GO:0006281">
    <property type="term" value="P:DNA repair"/>
    <property type="evidence" value="ECO:0007669"/>
    <property type="project" value="InterPro"/>
</dbReference>
<proteinExistence type="inferred from homology"/>
<dbReference type="Pfam" id="PF08519">
    <property type="entry name" value="RFC1"/>
    <property type="match status" value="1"/>
</dbReference>
<comment type="subcellular location">
    <subcellularLocation>
        <location evidence="1 10">Nucleus</location>
    </subcellularLocation>
</comment>
<evidence type="ECO:0000256" key="4">
    <source>
        <dbReference type="ARBA" id="ARBA00022553"/>
    </source>
</evidence>
<feature type="compositionally biased region" description="Low complexity" evidence="11">
    <location>
        <begin position="37"/>
        <end position="49"/>
    </location>
</feature>
<evidence type="ECO:0000313" key="14">
    <source>
        <dbReference type="Proteomes" id="UP000777482"/>
    </source>
</evidence>
<dbReference type="PROSITE" id="PS50172">
    <property type="entry name" value="BRCT"/>
    <property type="match status" value="1"/>
</dbReference>
<sequence>MPPRRRIADSSDAEMEILSEGKKSTSTTASPRKRKVAAAAKEVVLLSSSSDDDVDKPAKKKKKVTAGEDDKKGKKPIKEEVTATKASTSKATKAKAAAAPAKKKKKVEASSSSEYDEDASASSSEDDDDDEDDEEEDVKPLSKGKKKAAVAPATKKSTTSKPKASTSKAAPVKSKVTTKPVKKEALDDDDGEGEEEAKPKPKWQFKPRAGPAAPGSKEIPVGDEGCLAGLTFVFTGELESLSREAGQDLVKRYGGRVTTAPSSKTSYVVLGSDAGPKKLELIKKHKLKTLDEDGFLGLIGNRKADPNDPKLVEAKKKEEAKVKEAAKALTLAKDAPEHLTQLWTTKYAPQRLADICGNKSQVEKLKKWLENWPKSLACGFKKPGPDAMNTFRCVLISGPPGIGKTTAAHLVAKMLGFDVLELNASDTRSKRLLEEAFRSKVTDTTLSGFFKTEGGDHDDGAEGGLGVNNKSLIIMDEVDGMSAGDRGGIGALNSFLKKTKIPIIAIANDSKSQKMKPLINTTFQMLFKRPSAQEVRSRVMSIAFKEGLKLEQGVVDQLVAGSQSDIRQIINMLATYKLGAKAMNFDASKKLAKMNEKNTIQTPWTLYSKLFGPQAFSPVSGLTLNDKLDVYFQDHSIMPLFVQENYLRGKFQRAGGEVGPGLQLKNLELASKAAESISDGDLVDAMIHGTQQQWSLMPLHGMLSCVRPASFCYGQGGGYPNFPAWLGKNSTQGKLGRALGEIQIRMRLRVSGDKREIRQSYLPTLFPRLVSPLVEHGTEGVQEVIDLMDQYYLSKEEWDAIVEMGIGEGMSVEQVLKSIPTATKSAFTRKYNSSDHPIPYYKPEAGRAKAKKIAPQGEAPDLEEAFVDEDLAEADFVDDDEGDSASDGPDSFAKDKMIKAKKLKGAAAASKKKATTTAAKGKAAKK</sequence>
<feature type="compositionally biased region" description="Low complexity" evidence="11">
    <location>
        <begin position="915"/>
        <end position="926"/>
    </location>
</feature>
<comment type="caution">
    <text evidence="13">The sequence shown here is derived from an EMBL/GenBank/DDBJ whole genome shotgun (WGS) entry which is preliminary data.</text>
</comment>
<dbReference type="CDD" id="cd00009">
    <property type="entry name" value="AAA"/>
    <property type="match status" value="1"/>
</dbReference>
<dbReference type="InterPro" id="IPR003959">
    <property type="entry name" value="ATPase_AAA_core"/>
</dbReference>
<dbReference type="Pfam" id="PF00533">
    <property type="entry name" value="BRCT"/>
    <property type="match status" value="1"/>
</dbReference>
<dbReference type="PANTHER" id="PTHR23389:SF6">
    <property type="entry name" value="REPLICATION FACTOR C SUBUNIT 1"/>
    <property type="match status" value="1"/>
</dbReference>
<evidence type="ECO:0000256" key="5">
    <source>
        <dbReference type="ARBA" id="ARBA00022705"/>
    </source>
</evidence>
<feature type="compositionally biased region" description="Low complexity" evidence="11">
    <location>
        <begin position="149"/>
        <end position="179"/>
    </location>
</feature>
<dbReference type="FunFam" id="3.40.50.10190:FF:000001">
    <property type="entry name" value="Replication factor C subunit 1"/>
    <property type="match status" value="1"/>
</dbReference>
<dbReference type="FunFam" id="3.40.50.300:FF:000395">
    <property type="entry name" value="Replication factor C subunit 1"/>
    <property type="match status" value="1"/>
</dbReference>
<feature type="compositionally biased region" description="Acidic residues" evidence="11">
    <location>
        <begin position="114"/>
        <end position="137"/>
    </location>
</feature>
<dbReference type="Pfam" id="PF25361">
    <property type="entry name" value="AAA_lid_RFC1"/>
    <property type="match status" value="1"/>
</dbReference>
<evidence type="ECO:0000256" key="2">
    <source>
        <dbReference type="ARBA" id="ARBA00006116"/>
    </source>
</evidence>
<dbReference type="InterPro" id="IPR036420">
    <property type="entry name" value="BRCT_dom_sf"/>
</dbReference>
<dbReference type="InterPro" id="IPR008921">
    <property type="entry name" value="DNA_pol3_clamp-load_cplx_C"/>
</dbReference>
<dbReference type="SMART" id="SM00382">
    <property type="entry name" value="AAA"/>
    <property type="match status" value="1"/>
</dbReference>
<accession>A0A9P6VYL2</accession>
<dbReference type="InterPro" id="IPR003593">
    <property type="entry name" value="AAA+_ATPase"/>
</dbReference>
<dbReference type="SMART" id="SM00292">
    <property type="entry name" value="BRCT"/>
    <property type="match status" value="1"/>
</dbReference>
<evidence type="ECO:0000256" key="1">
    <source>
        <dbReference type="ARBA" id="ARBA00004123"/>
    </source>
</evidence>
<dbReference type="GO" id="GO:0016887">
    <property type="term" value="F:ATP hydrolysis activity"/>
    <property type="evidence" value="ECO:0007669"/>
    <property type="project" value="InterPro"/>
</dbReference>
<dbReference type="InterPro" id="IPR047854">
    <property type="entry name" value="RFC_lid"/>
</dbReference>
<keyword evidence="4" id="KW-0597">Phosphoprotein</keyword>
<keyword evidence="7 10" id="KW-0067">ATP-binding</keyword>
<dbReference type="InterPro" id="IPR001357">
    <property type="entry name" value="BRCT_dom"/>
</dbReference>
<feature type="domain" description="BRCT" evidence="12">
    <location>
        <begin position="222"/>
        <end position="312"/>
    </location>
</feature>
<evidence type="ECO:0000256" key="7">
    <source>
        <dbReference type="ARBA" id="ARBA00022840"/>
    </source>
</evidence>
<dbReference type="SUPFAM" id="SSF52113">
    <property type="entry name" value="BRCT domain"/>
    <property type="match status" value="1"/>
</dbReference>
<dbReference type="InterPro" id="IPR013725">
    <property type="entry name" value="DNA_replication_fac_RFC1_C"/>
</dbReference>
<evidence type="ECO:0000256" key="6">
    <source>
        <dbReference type="ARBA" id="ARBA00022741"/>
    </source>
</evidence>
<dbReference type="GO" id="GO:0005634">
    <property type="term" value="C:nucleus"/>
    <property type="evidence" value="ECO:0007669"/>
    <property type="project" value="UniProtKB-SubCell"/>
</dbReference>
<dbReference type="Gene3D" id="1.10.8.60">
    <property type="match status" value="1"/>
</dbReference>
<keyword evidence="9 10" id="KW-0539">Nucleus</keyword>
<dbReference type="Proteomes" id="UP000777482">
    <property type="component" value="Unassembled WGS sequence"/>
</dbReference>
<keyword evidence="5 10" id="KW-0235">DNA replication</keyword>
<dbReference type="Gene3D" id="3.40.50.10190">
    <property type="entry name" value="BRCT domain"/>
    <property type="match status" value="1"/>
</dbReference>
<evidence type="ECO:0000256" key="9">
    <source>
        <dbReference type="ARBA" id="ARBA00023242"/>
    </source>
</evidence>
<dbReference type="FunFam" id="1.20.272.10:FF:000005">
    <property type="entry name" value="Replication factor C subunit 1"/>
    <property type="match status" value="1"/>
</dbReference>
<feature type="region of interest" description="Disordered" evidence="11">
    <location>
        <begin position="906"/>
        <end position="926"/>
    </location>
</feature>
<dbReference type="GO" id="GO:0005663">
    <property type="term" value="C:DNA replication factor C complex"/>
    <property type="evidence" value="ECO:0007669"/>
    <property type="project" value="InterPro"/>
</dbReference>
<reference evidence="13 14" key="1">
    <citation type="submission" date="2020-11" db="EMBL/GenBank/DDBJ databases">
        <title>Kefir isolates.</title>
        <authorList>
            <person name="Marcisauskas S."/>
            <person name="Kim Y."/>
            <person name="Blasche S."/>
        </authorList>
    </citation>
    <scope>NUCLEOTIDE SEQUENCE [LARGE SCALE GENOMIC DNA]</scope>
    <source>
        <strain evidence="13 14">KR</strain>
    </source>
</reference>
<keyword evidence="6 10" id="KW-0547">Nucleotide-binding</keyword>
<evidence type="ECO:0000256" key="11">
    <source>
        <dbReference type="SAM" id="MobiDB-lite"/>
    </source>
</evidence>
<feature type="region of interest" description="Disordered" evidence="11">
    <location>
        <begin position="873"/>
        <end position="894"/>
    </location>
</feature>
<evidence type="ECO:0000256" key="8">
    <source>
        <dbReference type="ARBA" id="ARBA00023125"/>
    </source>
</evidence>
<dbReference type="FunFam" id="1.10.8.60:FF:000021">
    <property type="entry name" value="Replication factor C subunit 1"/>
    <property type="match status" value="1"/>
</dbReference>
<feature type="compositionally biased region" description="Low complexity" evidence="11">
    <location>
        <begin position="83"/>
        <end position="100"/>
    </location>
</feature>
<dbReference type="GO" id="GO:0003677">
    <property type="term" value="F:DNA binding"/>
    <property type="evidence" value="ECO:0007669"/>
    <property type="project" value="UniProtKB-KW"/>
</dbReference>
<feature type="compositionally biased region" description="Acidic residues" evidence="11">
    <location>
        <begin position="186"/>
        <end position="195"/>
    </location>
</feature>
<organism evidence="13 14">
    <name type="scientific">Rhodotorula mucilaginosa</name>
    <name type="common">Yeast</name>
    <name type="synonym">Rhodotorula rubra</name>
    <dbReference type="NCBI Taxonomy" id="5537"/>
    <lineage>
        <taxon>Eukaryota</taxon>
        <taxon>Fungi</taxon>
        <taxon>Dikarya</taxon>
        <taxon>Basidiomycota</taxon>
        <taxon>Pucciniomycotina</taxon>
        <taxon>Microbotryomycetes</taxon>
        <taxon>Sporidiobolales</taxon>
        <taxon>Sporidiobolaceae</taxon>
        <taxon>Rhodotorula</taxon>
    </lineage>
</organism>
<dbReference type="EMBL" id="PUHQ01000076">
    <property type="protein sequence ID" value="KAG0657776.1"/>
    <property type="molecule type" value="Genomic_DNA"/>
</dbReference>
<dbReference type="SUPFAM" id="SSF48019">
    <property type="entry name" value="post-AAA+ oligomerization domain-like"/>
    <property type="match status" value="1"/>
</dbReference>
<keyword evidence="14" id="KW-1185">Reference proteome</keyword>
<dbReference type="CDD" id="cd18140">
    <property type="entry name" value="HLD_clamp_RFC"/>
    <property type="match status" value="1"/>
</dbReference>
<feature type="compositionally biased region" description="Basic and acidic residues" evidence="11">
    <location>
        <begin position="65"/>
        <end position="82"/>
    </location>
</feature>
<dbReference type="Gene3D" id="1.20.272.10">
    <property type="match status" value="1"/>
</dbReference>